<feature type="domain" description="Flagellar basal-body/hook protein C-terminal" evidence="8">
    <location>
        <begin position="453"/>
        <end position="492"/>
    </location>
</feature>
<evidence type="ECO:0000256" key="5">
    <source>
        <dbReference type="ARBA" id="ARBA00022525"/>
    </source>
</evidence>
<feature type="domain" description="Flagellar basal body rod protein N-terminal" evidence="7">
    <location>
        <begin position="6"/>
        <end position="35"/>
    </location>
</feature>
<dbReference type="GO" id="GO:0044780">
    <property type="term" value="P:bacterial-type flagellum assembly"/>
    <property type="evidence" value="ECO:0007669"/>
    <property type="project" value="InterPro"/>
</dbReference>
<organism evidence="10 11">
    <name type="scientific">Tepidimicrobium xylanilyticum</name>
    <dbReference type="NCBI Taxonomy" id="1123352"/>
    <lineage>
        <taxon>Bacteria</taxon>
        <taxon>Bacillati</taxon>
        <taxon>Bacillota</taxon>
        <taxon>Tissierellia</taxon>
        <taxon>Tissierellales</taxon>
        <taxon>Tepidimicrobiaceae</taxon>
        <taxon>Tepidimicrobium</taxon>
    </lineage>
</organism>
<dbReference type="Pfam" id="PF22638">
    <property type="entry name" value="FlgK_D1"/>
    <property type="match status" value="1"/>
</dbReference>
<name>A0A1H2QUA5_9FIRM</name>
<evidence type="ECO:0000313" key="11">
    <source>
        <dbReference type="Proteomes" id="UP000198828"/>
    </source>
</evidence>
<dbReference type="AlphaFoldDB" id="A0A1H2QUA5"/>
<dbReference type="SUPFAM" id="SSF64518">
    <property type="entry name" value="Phase 1 flagellin"/>
    <property type="match status" value="1"/>
</dbReference>
<dbReference type="Proteomes" id="UP000198828">
    <property type="component" value="Unassembled WGS sequence"/>
</dbReference>
<protein>
    <recommendedName>
        <fullName evidence="4">Flagellar hook-associated protein 1</fullName>
    </recommendedName>
</protein>
<evidence type="ECO:0000256" key="1">
    <source>
        <dbReference type="ARBA" id="ARBA00004365"/>
    </source>
</evidence>
<evidence type="ECO:0000256" key="3">
    <source>
        <dbReference type="ARBA" id="ARBA00009677"/>
    </source>
</evidence>
<dbReference type="OrthoDB" id="9802553at2"/>
<evidence type="ECO:0000259" key="7">
    <source>
        <dbReference type="Pfam" id="PF00460"/>
    </source>
</evidence>
<dbReference type="Pfam" id="PF00460">
    <property type="entry name" value="Flg_bb_rod"/>
    <property type="match status" value="1"/>
</dbReference>
<feature type="domain" description="Flagellar hook-associated protein FlgK helical" evidence="9">
    <location>
        <begin position="95"/>
        <end position="322"/>
    </location>
</feature>
<dbReference type="InterPro" id="IPR010930">
    <property type="entry name" value="Flg_bb/hook_C_dom"/>
</dbReference>
<keyword evidence="10" id="KW-0282">Flagellum</keyword>
<accession>A0A1H2QUA5</accession>
<dbReference type="GO" id="GO:0005198">
    <property type="term" value="F:structural molecule activity"/>
    <property type="evidence" value="ECO:0007669"/>
    <property type="project" value="InterPro"/>
</dbReference>
<keyword evidence="10" id="KW-0966">Cell projection</keyword>
<proteinExistence type="inferred from homology"/>
<keyword evidence="10" id="KW-0969">Cilium</keyword>
<evidence type="ECO:0000256" key="6">
    <source>
        <dbReference type="ARBA" id="ARBA00023143"/>
    </source>
</evidence>
<dbReference type="InterPro" id="IPR001444">
    <property type="entry name" value="Flag_bb_rod_N"/>
</dbReference>
<dbReference type="InterPro" id="IPR002371">
    <property type="entry name" value="FlgK"/>
</dbReference>
<evidence type="ECO:0000313" key="10">
    <source>
        <dbReference type="EMBL" id="SDW10743.1"/>
    </source>
</evidence>
<keyword evidence="5" id="KW-0964">Secreted</keyword>
<reference evidence="10 11" key="1">
    <citation type="submission" date="2016-10" db="EMBL/GenBank/DDBJ databases">
        <authorList>
            <person name="de Groot N.N."/>
        </authorList>
    </citation>
    <scope>NUCLEOTIDE SEQUENCE [LARGE SCALE GENOMIC DNA]</scope>
    <source>
        <strain evidence="10 11">DSM 23310</strain>
    </source>
</reference>
<evidence type="ECO:0000256" key="4">
    <source>
        <dbReference type="ARBA" id="ARBA00016244"/>
    </source>
</evidence>
<dbReference type="GO" id="GO:0005576">
    <property type="term" value="C:extracellular region"/>
    <property type="evidence" value="ECO:0007669"/>
    <property type="project" value="UniProtKB-SubCell"/>
</dbReference>
<dbReference type="PANTHER" id="PTHR30033">
    <property type="entry name" value="FLAGELLAR HOOK-ASSOCIATED PROTEIN 1"/>
    <property type="match status" value="1"/>
</dbReference>
<dbReference type="GO" id="GO:0009424">
    <property type="term" value="C:bacterial-type flagellum hook"/>
    <property type="evidence" value="ECO:0007669"/>
    <property type="project" value="InterPro"/>
</dbReference>
<gene>
    <name evidence="10" type="ORF">SAMN05660923_00225</name>
</gene>
<comment type="similarity">
    <text evidence="3">Belongs to the flagella basal body rod proteins family.</text>
</comment>
<dbReference type="RefSeq" id="WP_093749995.1">
    <property type="nucleotide sequence ID" value="NZ_BSYN01000001.1"/>
</dbReference>
<dbReference type="Pfam" id="PF06429">
    <property type="entry name" value="Flg_bbr_C"/>
    <property type="match status" value="1"/>
</dbReference>
<keyword evidence="6" id="KW-0975">Bacterial flagellum</keyword>
<comment type="subcellular location">
    <subcellularLocation>
        <location evidence="1">Bacterial flagellum</location>
    </subcellularLocation>
    <subcellularLocation>
        <location evidence="2">Secreted</location>
    </subcellularLocation>
</comment>
<dbReference type="EMBL" id="FNNG01000001">
    <property type="protein sequence ID" value="SDW10743.1"/>
    <property type="molecule type" value="Genomic_DNA"/>
</dbReference>
<dbReference type="InterPro" id="IPR053927">
    <property type="entry name" value="FlgK_helical"/>
</dbReference>
<keyword evidence="11" id="KW-1185">Reference proteome</keyword>
<dbReference type="PANTHER" id="PTHR30033:SF1">
    <property type="entry name" value="FLAGELLAR HOOK-ASSOCIATED PROTEIN 1"/>
    <property type="match status" value="1"/>
</dbReference>
<evidence type="ECO:0000259" key="8">
    <source>
        <dbReference type="Pfam" id="PF06429"/>
    </source>
</evidence>
<evidence type="ECO:0000256" key="2">
    <source>
        <dbReference type="ARBA" id="ARBA00004613"/>
    </source>
</evidence>
<sequence length="499" mass="56635">MGFGGLYISISGIHANKKALDTVSHNIANVNNPNYVRQRVIHSESRYSTNVLTGFQFGYGVDIQQINQIRDEFLDYKLRREMAIYGYYFTKSEILEEIEVIFNEITSSGLQKVMDDFWNSWSELYKEADSLTVRGLLHESAVALTTTVNHIAIQLDNLQFNLNKEMLNKTEEVNSLLKEIADLNKKIKLAEGYGAHITANDYRDERNRALDELSELIPISHYENQYGEVVVTLNGRDLINGDYFNPINVELDGEKGLGRIYWSDTGEEIDLKGLGSLGGYIDARDKVVVEFRNRLNILVGEFASCINALHKLGVDLEGQQNQIGFFVIGNPEDPAATIKVNPELADFNKIAIGLTDAKSDGSIAKAILDLRNVNIFRDYEDYISGNNKYKYEDINGNTIEEIFDKIKDKNGTMNIDGFYRDLILSLSMAREQARDMVENQTILTNQIRERKQEISNVSLDEEMANMLKYQHSYIANSRVINAIDEMIDTIVNRLGVVGR</sequence>
<evidence type="ECO:0000259" key="9">
    <source>
        <dbReference type="Pfam" id="PF22638"/>
    </source>
</evidence>
<dbReference type="NCBIfam" id="TIGR02492">
    <property type="entry name" value="flgK_ends"/>
    <property type="match status" value="1"/>
</dbReference>